<dbReference type="RefSeq" id="XP_022338594.1">
    <property type="nucleotide sequence ID" value="XM_022482886.1"/>
</dbReference>
<evidence type="ECO:0000256" key="1">
    <source>
        <dbReference type="ARBA" id="ARBA00001092"/>
    </source>
</evidence>
<evidence type="ECO:0000256" key="5">
    <source>
        <dbReference type="ARBA" id="ARBA00015719"/>
    </source>
</evidence>
<accession>A0A8B8EFX2</accession>
<dbReference type="GeneID" id="111134083"/>
<dbReference type="InterPro" id="IPR011811">
    <property type="entry name" value="Peptidase_S51_cyanophycinase"/>
</dbReference>
<dbReference type="GO" id="GO:0006508">
    <property type="term" value="P:proteolysis"/>
    <property type="evidence" value="ECO:0007669"/>
    <property type="project" value="UniProtKB-KW"/>
</dbReference>
<dbReference type="PANTHER" id="PTHR36175:SF1">
    <property type="entry name" value="CYANOPHYCINASE"/>
    <property type="match status" value="1"/>
</dbReference>
<name>A0A8B8EFX2_CRAVI</name>
<keyword evidence="7" id="KW-0378">Hydrolase</keyword>
<dbReference type="InterPro" id="IPR005320">
    <property type="entry name" value="Peptidase_S51"/>
</dbReference>
<evidence type="ECO:0000256" key="2">
    <source>
        <dbReference type="ARBA" id="ARBA00002039"/>
    </source>
</evidence>
<dbReference type="PANTHER" id="PTHR36175">
    <property type="entry name" value="CYANOPHYCINASE"/>
    <property type="match status" value="1"/>
</dbReference>
<evidence type="ECO:0000256" key="6">
    <source>
        <dbReference type="ARBA" id="ARBA00022670"/>
    </source>
</evidence>
<dbReference type="CDD" id="cd03145">
    <property type="entry name" value="GAT1_cyanophycinase"/>
    <property type="match status" value="1"/>
</dbReference>
<keyword evidence="6" id="KW-0645">Protease</keyword>
<keyword evidence="8" id="KW-0720">Serine protease</keyword>
<organism evidence="9 10">
    <name type="scientific">Crassostrea virginica</name>
    <name type="common">Eastern oyster</name>
    <dbReference type="NCBI Taxonomy" id="6565"/>
    <lineage>
        <taxon>Eukaryota</taxon>
        <taxon>Metazoa</taxon>
        <taxon>Spiralia</taxon>
        <taxon>Lophotrochozoa</taxon>
        <taxon>Mollusca</taxon>
        <taxon>Bivalvia</taxon>
        <taxon>Autobranchia</taxon>
        <taxon>Pteriomorphia</taxon>
        <taxon>Ostreida</taxon>
        <taxon>Ostreoidea</taxon>
        <taxon>Ostreidae</taxon>
        <taxon>Crassostrea</taxon>
    </lineage>
</organism>
<dbReference type="InterPro" id="IPR029062">
    <property type="entry name" value="Class_I_gatase-like"/>
</dbReference>
<evidence type="ECO:0000256" key="3">
    <source>
        <dbReference type="ARBA" id="ARBA00006534"/>
    </source>
</evidence>
<evidence type="ECO:0000313" key="9">
    <source>
        <dbReference type="Proteomes" id="UP000694844"/>
    </source>
</evidence>
<keyword evidence="9" id="KW-1185">Reference proteome</keyword>
<protein>
    <recommendedName>
        <fullName evidence="5">Cyanophycinase</fullName>
        <ecNumber evidence="4">3.4.15.6</ecNumber>
    </recommendedName>
</protein>
<dbReference type="NCBIfam" id="TIGR02069">
    <property type="entry name" value="cyanophycinase"/>
    <property type="match status" value="1"/>
</dbReference>
<gene>
    <name evidence="10" type="primary">LOC111134083</name>
</gene>
<reference evidence="10" key="1">
    <citation type="submission" date="2025-08" db="UniProtKB">
        <authorList>
            <consortium name="RefSeq"/>
        </authorList>
    </citation>
    <scope>IDENTIFICATION</scope>
    <source>
        <tissue evidence="10">Whole sample</tissue>
    </source>
</reference>
<dbReference type="KEGG" id="cvn:111134083"/>
<comment type="catalytic activity">
    <reaction evidence="1">
        <text>[L-4-(L-arginin-2-N-yl)aspartate](n) + H2O = [L-4-(L-arginin-2-N-yl)aspartate](n-1) + L-4-(L-arginin-2-N-yl)aspartate</text>
        <dbReference type="Rhea" id="RHEA:12845"/>
        <dbReference type="Rhea" id="RHEA-COMP:13728"/>
        <dbReference type="Rhea" id="RHEA-COMP:13734"/>
        <dbReference type="ChEBI" id="CHEBI:15377"/>
        <dbReference type="ChEBI" id="CHEBI:137986"/>
        <dbReference type="ChEBI" id="CHEBI:137991"/>
        <dbReference type="EC" id="3.4.15.6"/>
    </reaction>
</comment>
<dbReference type="GO" id="GO:0008241">
    <property type="term" value="F:peptidyl-dipeptidase activity"/>
    <property type="evidence" value="ECO:0007669"/>
    <property type="project" value="UniProtKB-EC"/>
</dbReference>
<dbReference type="Pfam" id="PF03575">
    <property type="entry name" value="Peptidase_S51"/>
    <property type="match status" value="1"/>
</dbReference>
<dbReference type="Proteomes" id="UP000694844">
    <property type="component" value="Chromosome 5"/>
</dbReference>
<dbReference type="OrthoDB" id="4666063at2759"/>
<proteinExistence type="inferred from homology"/>
<evidence type="ECO:0000256" key="8">
    <source>
        <dbReference type="ARBA" id="ARBA00022825"/>
    </source>
</evidence>
<dbReference type="PIRSF" id="PIRSF032067">
    <property type="entry name" value="Cyanophycinase"/>
    <property type="match status" value="1"/>
</dbReference>
<dbReference type="SUPFAM" id="SSF52317">
    <property type="entry name" value="Class I glutamine amidotransferase-like"/>
    <property type="match status" value="1"/>
</dbReference>
<comment type="similarity">
    <text evidence="3">Belongs to the peptidase S51 family.</text>
</comment>
<dbReference type="EC" id="3.4.15.6" evidence="4"/>
<comment type="function">
    <text evidence="2">Exopeptidase that catalyzes the hydrolytic cleavage of multi-L-arginyl-poly-L-aspartic acid (cyanophycin; a water-insoluble reserve polymer) into aspartate-arginine dipeptides.</text>
</comment>
<evidence type="ECO:0000256" key="7">
    <source>
        <dbReference type="ARBA" id="ARBA00022801"/>
    </source>
</evidence>
<dbReference type="Gene3D" id="3.40.50.880">
    <property type="match status" value="1"/>
</dbReference>
<sequence>MYGVHSRRCSTPAVPQVREKPRIGGGALAENNSEVYNAIIEMSGGRGRARIGIINAASLDPVGGYQYYRDLFLRYGALEANRIPIDVNHTAANADPQVVALIRQQTGFFFGGGDQQRIIDTLYTPTPTGRLDSPALAAIRERFNLGAVIAGTSAGTACQPAKLMINSGVSWEALRYGVHTTFSDDHPDYLVYNPSGGLGFLDGFVIDTHFSERGREGRLTVLLDETRRNYHISRGFGVDENTALVVTHAESDAITGKVIGDRGGVVFIDVSHAHHDPHSTYYSISNVLFHYLTNGDQIGLRNLNITFSAKKTPMRGHEGYDHALTSSDIFYGKHRDSSHKPEFTRAATSVFDSRLDTSTYGDTYERNPTFRVTMTRAAYSVGYVERRTSFHTDLTSYENLVVDIAERT</sequence>
<evidence type="ECO:0000313" key="10">
    <source>
        <dbReference type="RefSeq" id="XP_022338594.1"/>
    </source>
</evidence>
<dbReference type="AlphaFoldDB" id="A0A8B8EFX2"/>
<dbReference type="GO" id="GO:0008236">
    <property type="term" value="F:serine-type peptidase activity"/>
    <property type="evidence" value="ECO:0007669"/>
    <property type="project" value="UniProtKB-KW"/>
</dbReference>
<evidence type="ECO:0000256" key="4">
    <source>
        <dbReference type="ARBA" id="ARBA00013115"/>
    </source>
</evidence>